<accession>A0A2X0NYJ6</accession>
<protein>
    <submittedName>
        <fullName evidence="1">BQ5605_C017g08532 protein</fullName>
    </submittedName>
</protein>
<organism evidence="1 2">
    <name type="scientific">Microbotryum silenes-dioicae</name>
    <dbReference type="NCBI Taxonomy" id="796604"/>
    <lineage>
        <taxon>Eukaryota</taxon>
        <taxon>Fungi</taxon>
        <taxon>Dikarya</taxon>
        <taxon>Basidiomycota</taxon>
        <taxon>Pucciniomycotina</taxon>
        <taxon>Microbotryomycetes</taxon>
        <taxon>Microbotryales</taxon>
        <taxon>Microbotryaceae</taxon>
        <taxon>Microbotryum</taxon>
    </lineage>
</organism>
<reference evidence="1 2" key="1">
    <citation type="submission" date="2016-11" db="EMBL/GenBank/DDBJ databases">
        <authorList>
            <person name="Jaros S."/>
            <person name="Januszkiewicz K."/>
            <person name="Wedrychowicz H."/>
        </authorList>
    </citation>
    <scope>NUCLEOTIDE SEQUENCE [LARGE SCALE GENOMIC DNA]</scope>
</reference>
<keyword evidence="2" id="KW-1185">Reference proteome</keyword>
<proteinExistence type="predicted"/>
<dbReference type="Proteomes" id="UP000249464">
    <property type="component" value="Unassembled WGS sequence"/>
</dbReference>
<evidence type="ECO:0000313" key="1">
    <source>
        <dbReference type="EMBL" id="SGY20215.1"/>
    </source>
</evidence>
<evidence type="ECO:0000313" key="2">
    <source>
        <dbReference type="Proteomes" id="UP000249464"/>
    </source>
</evidence>
<name>A0A2X0NYJ6_9BASI</name>
<dbReference type="EMBL" id="FQNC01000017">
    <property type="protein sequence ID" value="SGY20215.1"/>
    <property type="molecule type" value="Genomic_DNA"/>
</dbReference>
<sequence>MTTRLAIAQCLPTEIIEHIALYTAPWPVNPPYAEYTYAQDNVETIKKASMTCRSWRAGFGRMRCHTVSFNDRAGALIHNSFTQADAYDFVRWHQQVRPYPVRVLISRSILSSNSFEESLGIVLRCVGTTLRSLVLSGDELPRLSADTWDCLPRELARSGSPRLYRQIDDDNASAPSLFALRPAPPFLLSELEDLILVGSTREYDWDELRAVQLPSVRRLVVQTCHGASIDQFLEHYELPGLEDFTMVLDSLLSWEEQEYEVNSVIPLLEQLFTESKPGIRRVKFELLWDSPYPYSAWTVQLARTIHLCTSTLRDLELEVISYDACDREDDPVWPDNVDQVLDNLGPDTPLERLRIALPVCNIFTWKRFIDFIEDNLDNCQALRRLAFLLVHQSVGGTTPNIGTRPEVWHLGDGVHVSDCRPEGARVSPKEVGMLEGDRWDKVREQCKDRGIKFVLRSSIDY</sequence>
<dbReference type="AlphaFoldDB" id="A0A2X0NYJ6"/>
<gene>
    <name evidence="1" type="primary">BQ5605_C017g08532</name>
    <name evidence="1" type="ORF">BQ5605_C017G08532</name>
</gene>